<dbReference type="EMBL" id="HAHH01001047">
    <property type="protein sequence ID" value="SNX38108.1"/>
    <property type="molecule type" value="Transcribed_RNA"/>
</dbReference>
<name>A0A4Q8KDV8_DEISU</name>
<sequence>MMMFQVVFVALFGFAVITCEDFEPTVEQLEAVWMFMPDGSSEKPDFAAKLAAMTREEKNTMHEYVKEVLLEGREGPTSTYTDDQRAKLKELAAVMLPGAEDLFDSKNSINDEEADRLMHLLGFMVPSE</sequence>
<evidence type="ECO:0000256" key="1">
    <source>
        <dbReference type="SAM" id="SignalP"/>
    </source>
</evidence>
<dbReference type="EMBL" id="HAHH01000912">
    <property type="protein sequence ID" value="SNX37867.1"/>
    <property type="molecule type" value="Transcribed_RNA"/>
</dbReference>
<keyword evidence="1" id="KW-0732">Signal</keyword>
<proteinExistence type="predicted"/>
<evidence type="ECO:0000313" key="2">
    <source>
        <dbReference type="EMBL" id="SNX38108.1"/>
    </source>
</evidence>
<reference evidence="2" key="2">
    <citation type="submission" date="2019-05" db="EMBL/GenBank/DDBJ databases">
        <title>Unravelling the molecular evolution of spider venoms.</title>
        <authorList>
            <person name="Pineda S."/>
        </authorList>
    </citation>
    <scope>NUCLEOTIDE SEQUENCE</scope>
</reference>
<feature type="signal peptide" evidence="1">
    <location>
        <begin position="1"/>
        <end position="19"/>
    </location>
</feature>
<organism evidence="2">
    <name type="scientific">Deinopis subrufa</name>
    <name type="common">Rufous net-casting spider</name>
    <dbReference type="NCBI Taxonomy" id="1905329"/>
    <lineage>
        <taxon>Eukaryota</taxon>
        <taxon>Metazoa</taxon>
        <taxon>Ecdysozoa</taxon>
        <taxon>Arthropoda</taxon>
        <taxon>Chelicerata</taxon>
        <taxon>Arachnida</taxon>
        <taxon>Araneae</taxon>
        <taxon>Araneomorphae</taxon>
        <taxon>Entelegynae</taxon>
        <taxon>Deinopoidea</taxon>
        <taxon>Deinopidae</taxon>
        <taxon>Deinopis</taxon>
    </lineage>
</organism>
<feature type="chain" id="PRO_5036120119" evidence="1">
    <location>
        <begin position="20"/>
        <end position="128"/>
    </location>
</feature>
<dbReference type="AlphaFoldDB" id="A0A4Q8KDV8"/>
<dbReference type="EMBL" id="HAHH01000504">
    <property type="protein sequence ID" value="SNX36747.1"/>
    <property type="molecule type" value="Transcribed_RNA"/>
</dbReference>
<reference evidence="2" key="1">
    <citation type="submission" date="2017-05" db="EMBL/GenBank/DDBJ databases">
        <authorList>
            <person name="QRISCLOUD D."/>
        </authorList>
    </citation>
    <scope>NUCLEOTIDE SEQUENCE</scope>
</reference>
<accession>A0A4Q8KDV8</accession>
<protein>
    <submittedName>
        <fullName evidence="2">U36-Deinotoxin-Dsu1a_1</fullName>
    </submittedName>
</protein>